<name>A0ABT3RL85_9BACT</name>
<accession>A0ABT3RL85</accession>
<evidence type="ECO:0000256" key="4">
    <source>
        <dbReference type="HAMAP-Rule" id="MF_00929"/>
    </source>
</evidence>
<dbReference type="Proteomes" id="UP001209885">
    <property type="component" value="Unassembled WGS sequence"/>
</dbReference>
<sequence length="393" mass="46059">MIKELNPLEFKNELINILDYWSTNMQDETRGGFYGRIDGKNELHEKANKGVILNSRILWTFSAAFNLISDPKYKKIADRAFHYFIDHFIDQKFGGVYWLLDVIGNPVETKKQIYAQSFAIYGLTEYYKITREEKALSISIDLFNLIEKHAFDPDKNGYYEALDRSWNPRDDVRLSEKDLNAQKTMNTHLHILEAYTNLYQVWKNDKLRDKLKNLIDIMIVLFVSSENHFNLFYDDNWKLLSDEFSFGHDIEGSWLLFEAAEILDDEEILRKVEKTVIDMVEASLKGMDSDGGLMNEGDESGITDSDKHWWPQAEALVGLINAWQLTKNIKYLEQASKTWIFIKSKLVDKEHGEWFWKVSKEGVKDTEEDKAGPWKCPYHNGRAMIECYLRLKN</sequence>
<proteinExistence type="inferred from homology"/>
<reference evidence="5 6" key="1">
    <citation type="submission" date="2022-11" db="EMBL/GenBank/DDBJ databases">
        <title>The characterization of three novel Bacteroidetes species and genomic analysis of their roles in tidal elemental geochemical cycles.</title>
        <authorList>
            <person name="Ma K."/>
        </authorList>
    </citation>
    <scope>NUCLEOTIDE SEQUENCE [LARGE SCALE GENOMIC DNA]</scope>
    <source>
        <strain evidence="5 6">M17</strain>
    </source>
</reference>
<gene>
    <name evidence="5" type="ORF">OO013_00220</name>
</gene>
<comment type="caution">
    <text evidence="5">The sequence shown here is derived from an EMBL/GenBank/DDBJ whole genome shotgun (WGS) entry which is preliminary data.</text>
</comment>
<comment type="catalytic activity">
    <reaction evidence="1 4">
        <text>D-cellobiose = beta-D-glucosyl-(1-&gt;4)-D-mannopyranose</text>
        <dbReference type="Rhea" id="RHEA:23384"/>
        <dbReference type="ChEBI" id="CHEBI:17057"/>
        <dbReference type="ChEBI" id="CHEBI:47931"/>
        <dbReference type="EC" id="5.1.3.11"/>
    </reaction>
</comment>
<comment type="similarity">
    <text evidence="2">Belongs to the N-acylglucosamine 2-epimerase family.</text>
</comment>
<dbReference type="EMBL" id="JAPFQN010000001">
    <property type="protein sequence ID" value="MCX2742263.1"/>
    <property type="molecule type" value="Genomic_DNA"/>
</dbReference>
<dbReference type="Pfam" id="PF07221">
    <property type="entry name" value="GlcNAc_2-epim"/>
    <property type="match status" value="1"/>
</dbReference>
<keyword evidence="6" id="KW-1185">Reference proteome</keyword>
<organism evidence="5 6">
    <name type="scientific">Mangrovivirga halotolerans</name>
    <dbReference type="NCBI Taxonomy" id="2993936"/>
    <lineage>
        <taxon>Bacteria</taxon>
        <taxon>Pseudomonadati</taxon>
        <taxon>Bacteroidota</taxon>
        <taxon>Cytophagia</taxon>
        <taxon>Cytophagales</taxon>
        <taxon>Mangrovivirgaceae</taxon>
        <taxon>Mangrovivirga</taxon>
    </lineage>
</organism>
<dbReference type="EC" id="5.1.3.11" evidence="4"/>
<dbReference type="InterPro" id="IPR012341">
    <property type="entry name" value="6hp_glycosidase-like_sf"/>
</dbReference>
<keyword evidence="3 4" id="KW-0413">Isomerase</keyword>
<evidence type="ECO:0000256" key="3">
    <source>
        <dbReference type="ARBA" id="ARBA00023235"/>
    </source>
</evidence>
<dbReference type="HAMAP" id="MF_00929">
    <property type="entry name" value="Cellobiose_2_epim"/>
    <property type="match status" value="1"/>
</dbReference>
<dbReference type="RefSeq" id="WP_266054499.1">
    <property type="nucleotide sequence ID" value="NZ_JAPFQN010000001.1"/>
</dbReference>
<evidence type="ECO:0000313" key="5">
    <source>
        <dbReference type="EMBL" id="MCX2742263.1"/>
    </source>
</evidence>
<dbReference type="InterPro" id="IPR008928">
    <property type="entry name" value="6-hairpin_glycosidase_sf"/>
</dbReference>
<evidence type="ECO:0000313" key="6">
    <source>
        <dbReference type="Proteomes" id="UP001209885"/>
    </source>
</evidence>
<comment type="similarity">
    <text evidence="4">Belongs to the cellobiose 2-epimerase family.</text>
</comment>
<comment type="function">
    <text evidence="4">Catalyzes the reversible epimerization of cellobiose to 4-O-beta-D-glucopyranosyl-D-mannose (Glc-Man).</text>
</comment>
<dbReference type="Gene3D" id="1.50.10.10">
    <property type="match status" value="1"/>
</dbReference>
<protein>
    <recommendedName>
        <fullName evidence="4">Cellobiose 2-epimerase</fullName>
        <shortName evidence="4">CE</shortName>
        <ecNumber evidence="4">5.1.3.11</ecNumber>
    </recommendedName>
</protein>
<evidence type="ECO:0000256" key="2">
    <source>
        <dbReference type="ARBA" id="ARBA00008558"/>
    </source>
</evidence>
<dbReference type="PANTHER" id="PTHR15108">
    <property type="entry name" value="N-ACYLGLUCOSAMINE-2-EPIMERASE"/>
    <property type="match status" value="1"/>
</dbReference>
<dbReference type="InterPro" id="IPR028584">
    <property type="entry name" value="Cellobiose_2_epim"/>
</dbReference>
<dbReference type="SUPFAM" id="SSF48208">
    <property type="entry name" value="Six-hairpin glycosidases"/>
    <property type="match status" value="1"/>
</dbReference>
<dbReference type="InterPro" id="IPR010819">
    <property type="entry name" value="AGE/CE"/>
</dbReference>
<evidence type="ECO:0000256" key="1">
    <source>
        <dbReference type="ARBA" id="ARBA00001470"/>
    </source>
</evidence>